<proteinExistence type="predicted"/>
<evidence type="ECO:0000313" key="4">
    <source>
        <dbReference type="EMBL" id="MDP9792826.1"/>
    </source>
</evidence>
<dbReference type="Pfam" id="PF20028">
    <property type="entry name" value="VMAP-C"/>
    <property type="match status" value="1"/>
</dbReference>
<comment type="caution">
    <text evidence="4">The sequence shown here is derived from an EMBL/GenBank/DDBJ whole genome shotgun (WGS) entry which is preliminary data.</text>
</comment>
<feature type="domain" description="vWA-MoxR associated protein middle region 0" evidence="1">
    <location>
        <begin position="269"/>
        <end position="361"/>
    </location>
</feature>
<dbReference type="Pfam" id="PF19916">
    <property type="entry name" value="VMAP-M0"/>
    <property type="match status" value="1"/>
</dbReference>
<evidence type="ECO:0000259" key="2">
    <source>
        <dbReference type="Pfam" id="PF19956"/>
    </source>
</evidence>
<feature type="domain" description="Effector-associated" evidence="2">
    <location>
        <begin position="175"/>
        <end position="252"/>
    </location>
</feature>
<protein>
    <submittedName>
        <fullName evidence="4">Uncharacterized protein</fullName>
    </submittedName>
</protein>
<name>A0ABT9MNB8_9ACTN</name>
<feature type="domain" description="vWA-MoxR associated protein C-terminal" evidence="3">
    <location>
        <begin position="398"/>
        <end position="629"/>
    </location>
</feature>
<dbReference type="Pfam" id="PF19956">
    <property type="entry name" value="EAD2"/>
    <property type="match status" value="1"/>
</dbReference>
<dbReference type="EMBL" id="JAUSRA010000001">
    <property type="protein sequence ID" value="MDP9792826.1"/>
    <property type="molecule type" value="Genomic_DNA"/>
</dbReference>
<dbReference type="InterPro" id="IPR045431">
    <property type="entry name" value="EAD2"/>
</dbReference>
<dbReference type="Proteomes" id="UP001240984">
    <property type="component" value="Unassembled WGS sequence"/>
</dbReference>
<evidence type="ECO:0000259" key="1">
    <source>
        <dbReference type="Pfam" id="PF19916"/>
    </source>
</evidence>
<keyword evidence="5" id="KW-1185">Reference proteome</keyword>
<evidence type="ECO:0000313" key="5">
    <source>
        <dbReference type="Proteomes" id="UP001240984"/>
    </source>
</evidence>
<evidence type="ECO:0000259" key="3">
    <source>
        <dbReference type="Pfam" id="PF20028"/>
    </source>
</evidence>
<dbReference type="InterPro" id="IPR045450">
    <property type="entry name" value="VMAP_C"/>
</dbReference>
<organism evidence="4 5">
    <name type="scientific">Catenuloplanes nepalensis</name>
    <dbReference type="NCBI Taxonomy" id="587533"/>
    <lineage>
        <taxon>Bacteria</taxon>
        <taxon>Bacillati</taxon>
        <taxon>Actinomycetota</taxon>
        <taxon>Actinomycetes</taxon>
        <taxon>Micromonosporales</taxon>
        <taxon>Micromonosporaceae</taxon>
        <taxon>Catenuloplanes</taxon>
    </lineage>
</organism>
<gene>
    <name evidence="4" type="ORF">J2S43_001338</name>
</gene>
<reference evidence="4 5" key="1">
    <citation type="submission" date="2023-07" db="EMBL/GenBank/DDBJ databases">
        <title>Sequencing the genomes of 1000 actinobacteria strains.</title>
        <authorList>
            <person name="Klenk H.-P."/>
        </authorList>
    </citation>
    <scope>NUCLEOTIDE SEQUENCE [LARGE SCALE GENOMIC DNA]</scope>
    <source>
        <strain evidence="4 5">DSM 44710</strain>
    </source>
</reference>
<sequence>MHTGSGTDVEPVIGLVVAAGVGRAGHLSWMIPLDVVARYWRPLAGLMQGERRAGAQDDAAVGDRLVRALAGLHSVRDRGTLRRIVELLPDVVRMELGARAGTPSVDEIVEVCRRWSGGLRDLIHTVAYFERDINGGRQDLTDGIITEFGGHDLQPERPPARYSGALQPEHRKLLVNALRGFERLRSPVARRVFLEMLVDDVSEGSGARLSIEVSADLVVDIHEIVNKCHGIPGAPQKMLAILRNFCDDERPALDNLALQIGTVYLEALLTDAERAAILGLLRDLPVEVLDRAYAQCLPAFALRQGGPLAAGDYLRQVERMTAPDGLPRVIVFAEHVAGRAETVRGPLRAWSDRLAIRMRIVRDQIEDLRRGIVVGDEAPEPSYLVCRITPDGVDPHQYVYSATIQIGSGPARALASSDDAADLATTKTKIGSTLKTVPRELNYNLDALTVELVLPRSLLTEPVDQWQFRDTQPYVLGQRRRLVIRSYERMSSDRDDLWPQWFEKWRAVEDQMTTGTHVMVFTADSGAMAEPDIRRLSSPDVTLLALGRPPYERADLETPDAITAALSEGVPFVIWCRDGKLSTEFRRTLETFLHHKPVRDLPNQVFRWRRQTDEAGDDVARFAGELSLVACDATRGSHVALRYLNSPRRG</sequence>
<dbReference type="InterPro" id="IPR045555">
    <property type="entry name" value="VMAP-M0"/>
</dbReference>
<accession>A0ABT9MNB8</accession>